<accession>A0AB39YGZ2</accession>
<protein>
    <submittedName>
        <fullName evidence="2">DUF6233 domain-containing protein</fullName>
    </submittedName>
</protein>
<dbReference type="AlphaFoldDB" id="A0AB39YGZ2"/>
<proteinExistence type="predicted"/>
<name>A0AB39YGZ2_9ACTN</name>
<dbReference type="EMBL" id="CP165727">
    <property type="protein sequence ID" value="XDV68256.1"/>
    <property type="molecule type" value="Genomic_DNA"/>
</dbReference>
<dbReference type="RefSeq" id="WP_369779806.1">
    <property type="nucleotide sequence ID" value="NZ_CP165727.1"/>
</dbReference>
<gene>
    <name evidence="2" type="ORF">AB5J51_37650</name>
</gene>
<sequence>MPDGDLERTCGWIAAEEWYRGRTSAARVAAGLADRARHRRRPPRPSPRPHTSSRCRPADRDTARRALAEGVGACTQCRPDTALDVLD</sequence>
<feature type="region of interest" description="Disordered" evidence="1">
    <location>
        <begin position="30"/>
        <end position="62"/>
    </location>
</feature>
<evidence type="ECO:0000313" key="2">
    <source>
        <dbReference type="EMBL" id="XDV68256.1"/>
    </source>
</evidence>
<evidence type="ECO:0000256" key="1">
    <source>
        <dbReference type="SAM" id="MobiDB-lite"/>
    </source>
</evidence>
<dbReference type="InterPro" id="IPR046200">
    <property type="entry name" value="DUF6233"/>
</dbReference>
<reference evidence="2" key="1">
    <citation type="submission" date="2024-08" db="EMBL/GenBank/DDBJ databases">
        <authorList>
            <person name="Yu S.T."/>
        </authorList>
    </citation>
    <scope>NUCLEOTIDE SEQUENCE</scope>
    <source>
        <strain evidence="2">R33</strain>
    </source>
</reference>
<dbReference type="Pfam" id="PF19746">
    <property type="entry name" value="DUF6233"/>
    <property type="match status" value="1"/>
</dbReference>
<organism evidence="2">
    <name type="scientific">Streptomyces sp. R33</name>
    <dbReference type="NCBI Taxonomy" id="3238629"/>
    <lineage>
        <taxon>Bacteria</taxon>
        <taxon>Bacillati</taxon>
        <taxon>Actinomycetota</taxon>
        <taxon>Actinomycetes</taxon>
        <taxon>Kitasatosporales</taxon>
        <taxon>Streptomycetaceae</taxon>
        <taxon>Streptomyces</taxon>
    </lineage>
</organism>